<evidence type="ECO:0008006" key="2">
    <source>
        <dbReference type="Google" id="ProtNLM"/>
    </source>
</evidence>
<dbReference type="SUPFAM" id="SSF51726">
    <property type="entry name" value="UROD/MetE-like"/>
    <property type="match status" value="1"/>
</dbReference>
<protein>
    <recommendedName>
        <fullName evidence="2">Uroporphyrinogen decarboxylase (URO-D) domain-containing protein</fullName>
    </recommendedName>
</protein>
<dbReference type="EMBL" id="UINC01188390">
    <property type="protein sequence ID" value="SVE01590.1"/>
    <property type="molecule type" value="Genomic_DNA"/>
</dbReference>
<name>A0A383A221_9ZZZZ</name>
<dbReference type="AlphaFoldDB" id="A0A383A221"/>
<sequence>VLAALNHEEPDRVPIDLGGTGASSIVIQAYERLKAHLGLEHGTTVLSKINYLALPDESVLQRFGVDTRPLMAPGRRGGSGRWLDELTYIDHFGVTYKSTTDTDDKHFLYKDGPLYGGKLTQDRVDAMDWPDPDDPGIFTGIKEQVARYKAAGDYCLVLNVPDQVIHRAYALRGMEDFLKDLYRNAETACYLMDRLADYNIRASENMIREAGA</sequence>
<proteinExistence type="predicted"/>
<dbReference type="Gene3D" id="3.20.20.210">
    <property type="match status" value="1"/>
</dbReference>
<feature type="non-terminal residue" evidence="1">
    <location>
        <position position="212"/>
    </location>
</feature>
<accession>A0A383A221</accession>
<gene>
    <name evidence="1" type="ORF">METZ01_LOCUS454444</name>
</gene>
<dbReference type="InterPro" id="IPR038071">
    <property type="entry name" value="UROD/MetE-like_sf"/>
</dbReference>
<organism evidence="1">
    <name type="scientific">marine metagenome</name>
    <dbReference type="NCBI Taxonomy" id="408172"/>
    <lineage>
        <taxon>unclassified sequences</taxon>
        <taxon>metagenomes</taxon>
        <taxon>ecological metagenomes</taxon>
    </lineage>
</organism>
<feature type="non-terminal residue" evidence="1">
    <location>
        <position position="1"/>
    </location>
</feature>
<evidence type="ECO:0000313" key="1">
    <source>
        <dbReference type="EMBL" id="SVE01590.1"/>
    </source>
</evidence>
<reference evidence="1" key="1">
    <citation type="submission" date="2018-05" db="EMBL/GenBank/DDBJ databases">
        <authorList>
            <person name="Lanie J.A."/>
            <person name="Ng W.-L."/>
            <person name="Kazmierczak K.M."/>
            <person name="Andrzejewski T.M."/>
            <person name="Davidsen T.M."/>
            <person name="Wayne K.J."/>
            <person name="Tettelin H."/>
            <person name="Glass J.I."/>
            <person name="Rusch D."/>
            <person name="Podicherti R."/>
            <person name="Tsui H.-C.T."/>
            <person name="Winkler M.E."/>
        </authorList>
    </citation>
    <scope>NUCLEOTIDE SEQUENCE</scope>
</reference>